<evidence type="ECO:0000256" key="1">
    <source>
        <dbReference type="ARBA" id="ARBA00022723"/>
    </source>
</evidence>
<sequence length="148" mass="16356">MTSSITCAVGPLRPHHVGVSVPDLDAALTWYERMLGFVVEQRQYIDKIPAHVAFARRDDFRIEFFQVEGAAPLPEDRRVPNLDLRTHGTKHLCLEVPDVPAAVSALRAAGADIAYEIRVEGNPVAFIRDCAGNLIELIEPFAADRPRG</sequence>
<dbReference type="PROSITE" id="PS51819">
    <property type="entry name" value="VOC"/>
    <property type="match status" value="1"/>
</dbReference>
<dbReference type="SUPFAM" id="SSF54593">
    <property type="entry name" value="Glyoxalase/Bleomycin resistance protein/Dihydroxybiphenyl dioxygenase"/>
    <property type="match status" value="1"/>
</dbReference>
<dbReference type="InterPro" id="IPR037523">
    <property type="entry name" value="VOC_core"/>
</dbReference>
<dbReference type="PANTHER" id="PTHR43048">
    <property type="entry name" value="METHYLMALONYL-COA EPIMERASE"/>
    <property type="match status" value="1"/>
</dbReference>
<keyword evidence="4" id="KW-1185">Reference proteome</keyword>
<evidence type="ECO:0000259" key="2">
    <source>
        <dbReference type="PROSITE" id="PS51819"/>
    </source>
</evidence>
<dbReference type="RefSeq" id="WP_341376842.1">
    <property type="nucleotide sequence ID" value="NZ_JBBUTF010000038.1"/>
</dbReference>
<feature type="domain" description="VOC" evidence="2">
    <location>
        <begin position="13"/>
        <end position="140"/>
    </location>
</feature>
<dbReference type="InterPro" id="IPR029068">
    <property type="entry name" value="Glyas_Bleomycin-R_OHBP_Dase"/>
</dbReference>
<dbReference type="Gene3D" id="3.10.180.10">
    <property type="entry name" value="2,3-Dihydroxybiphenyl 1,2-Dioxygenase, domain 1"/>
    <property type="match status" value="1"/>
</dbReference>
<keyword evidence="1" id="KW-0479">Metal-binding</keyword>
<dbReference type="PANTHER" id="PTHR43048:SF5">
    <property type="entry name" value="BLR5325 PROTEIN"/>
    <property type="match status" value="1"/>
</dbReference>
<dbReference type="Proteomes" id="UP001368500">
    <property type="component" value="Unassembled WGS sequence"/>
</dbReference>
<dbReference type="InterPro" id="IPR051785">
    <property type="entry name" value="MMCE/EMCE_epimerase"/>
</dbReference>
<comment type="caution">
    <text evidence="3">The sequence shown here is derived from an EMBL/GenBank/DDBJ whole genome shotgun (WGS) entry which is preliminary data.</text>
</comment>
<protein>
    <submittedName>
        <fullName evidence="3">VOC family protein</fullName>
    </submittedName>
</protein>
<dbReference type="Pfam" id="PF13669">
    <property type="entry name" value="Glyoxalase_4"/>
    <property type="match status" value="1"/>
</dbReference>
<evidence type="ECO:0000313" key="3">
    <source>
        <dbReference type="EMBL" id="MEK8029054.1"/>
    </source>
</evidence>
<proteinExistence type="predicted"/>
<dbReference type="EMBL" id="JBBUTF010000038">
    <property type="protein sequence ID" value="MEK8029054.1"/>
    <property type="molecule type" value="Genomic_DNA"/>
</dbReference>
<gene>
    <name evidence="3" type="ORF">AACH11_24120</name>
</gene>
<reference evidence="3 4" key="1">
    <citation type="submission" date="2024-04" db="EMBL/GenBank/DDBJ databases">
        <title>Novel species of the genus Ideonella isolated from streams.</title>
        <authorList>
            <person name="Lu H."/>
        </authorList>
    </citation>
    <scope>NUCLEOTIDE SEQUENCE [LARGE SCALE GENOMIC DNA]</scope>
    <source>
        <strain evidence="3 4">BYS139W</strain>
    </source>
</reference>
<evidence type="ECO:0000313" key="4">
    <source>
        <dbReference type="Proteomes" id="UP001368500"/>
    </source>
</evidence>
<accession>A0ABU9BJ11</accession>
<organism evidence="3 4">
    <name type="scientific">Pseudaquabacterium rugosum</name>
    <dbReference type="NCBI Taxonomy" id="2984194"/>
    <lineage>
        <taxon>Bacteria</taxon>
        <taxon>Pseudomonadati</taxon>
        <taxon>Pseudomonadota</taxon>
        <taxon>Betaproteobacteria</taxon>
        <taxon>Burkholderiales</taxon>
        <taxon>Sphaerotilaceae</taxon>
        <taxon>Pseudaquabacterium</taxon>
    </lineage>
</organism>
<name>A0ABU9BJ11_9BURK</name>